<dbReference type="InParanoid" id="A0A2J6TG59"/>
<dbReference type="AlphaFoldDB" id="A0A2J6TG59"/>
<dbReference type="GeneID" id="36580257"/>
<accession>A0A2J6TG59</accession>
<reference evidence="2 3" key="1">
    <citation type="submission" date="2016-04" db="EMBL/GenBank/DDBJ databases">
        <title>A degradative enzymes factory behind the ericoid mycorrhizal symbiosis.</title>
        <authorList>
            <consortium name="DOE Joint Genome Institute"/>
            <person name="Martino E."/>
            <person name="Morin E."/>
            <person name="Grelet G."/>
            <person name="Kuo A."/>
            <person name="Kohler A."/>
            <person name="Daghino S."/>
            <person name="Barry K."/>
            <person name="Choi C."/>
            <person name="Cichocki N."/>
            <person name="Clum A."/>
            <person name="Copeland A."/>
            <person name="Hainaut M."/>
            <person name="Haridas S."/>
            <person name="Labutti K."/>
            <person name="Lindquist E."/>
            <person name="Lipzen A."/>
            <person name="Khouja H.-R."/>
            <person name="Murat C."/>
            <person name="Ohm R."/>
            <person name="Olson A."/>
            <person name="Spatafora J."/>
            <person name="Veneault-Fourrey C."/>
            <person name="Henrissat B."/>
            <person name="Grigoriev I."/>
            <person name="Martin F."/>
            <person name="Perotto S."/>
        </authorList>
    </citation>
    <scope>NUCLEOTIDE SEQUENCE [LARGE SCALE GENOMIC DNA]</scope>
    <source>
        <strain evidence="2 3">E</strain>
    </source>
</reference>
<dbReference type="RefSeq" id="XP_024738905.1">
    <property type="nucleotide sequence ID" value="XM_024872176.1"/>
</dbReference>
<sequence length="119" mass="12815">MEAIIATVTSKAFYKGYLCCLYPTRLNSVHHSLLISERAANTFPSSLTLQQSRNLTTTATNSQKALADSIPAGRTELTPPSPPTIPSLAAISPRFLNHTSRQLPNLPDSVALPPLSTNK</sequence>
<keyword evidence="3" id="KW-1185">Reference proteome</keyword>
<evidence type="ECO:0000256" key="1">
    <source>
        <dbReference type="SAM" id="MobiDB-lite"/>
    </source>
</evidence>
<evidence type="ECO:0000313" key="3">
    <source>
        <dbReference type="Proteomes" id="UP000235371"/>
    </source>
</evidence>
<dbReference type="Proteomes" id="UP000235371">
    <property type="component" value="Unassembled WGS sequence"/>
</dbReference>
<feature type="region of interest" description="Disordered" evidence="1">
    <location>
        <begin position="99"/>
        <end position="119"/>
    </location>
</feature>
<gene>
    <name evidence="2" type="ORF">K444DRAFT_360441</name>
</gene>
<proteinExistence type="predicted"/>
<dbReference type="EMBL" id="KZ613785">
    <property type="protein sequence ID" value="PMD62001.1"/>
    <property type="molecule type" value="Genomic_DNA"/>
</dbReference>
<protein>
    <submittedName>
        <fullName evidence="2">Uncharacterized protein</fullName>
    </submittedName>
</protein>
<name>A0A2J6TG59_9HELO</name>
<evidence type="ECO:0000313" key="2">
    <source>
        <dbReference type="EMBL" id="PMD62001.1"/>
    </source>
</evidence>
<organism evidence="2 3">
    <name type="scientific">Hyaloscypha bicolor E</name>
    <dbReference type="NCBI Taxonomy" id="1095630"/>
    <lineage>
        <taxon>Eukaryota</taxon>
        <taxon>Fungi</taxon>
        <taxon>Dikarya</taxon>
        <taxon>Ascomycota</taxon>
        <taxon>Pezizomycotina</taxon>
        <taxon>Leotiomycetes</taxon>
        <taxon>Helotiales</taxon>
        <taxon>Hyaloscyphaceae</taxon>
        <taxon>Hyaloscypha</taxon>
        <taxon>Hyaloscypha bicolor</taxon>
    </lineage>
</organism>